<dbReference type="RefSeq" id="WP_085767241.1">
    <property type="nucleotide sequence ID" value="NZ_CP019344.1"/>
</dbReference>
<reference evidence="3 4" key="1">
    <citation type="submission" date="2016-11" db="EMBL/GenBank/DDBJ databases">
        <title>Trade-off between light-utilization and light-protection in marine flavobacteria.</title>
        <authorList>
            <person name="Kumagai Y."/>
        </authorList>
    </citation>
    <scope>NUCLEOTIDE SEQUENCE [LARGE SCALE GENOMIC DNA]</scope>
    <source>
        <strain evidence="3 4">JCM 13191</strain>
    </source>
</reference>
<dbReference type="SUPFAM" id="SSF110916">
    <property type="entry name" value="Peptidyl-tRNA hydrolase domain-like"/>
    <property type="match status" value="1"/>
</dbReference>
<dbReference type="EMBL" id="CP019344">
    <property type="protein sequence ID" value="ARN78438.1"/>
    <property type="molecule type" value="Genomic_DNA"/>
</dbReference>
<dbReference type="GO" id="GO:0072344">
    <property type="term" value="P:rescue of stalled ribosome"/>
    <property type="evidence" value="ECO:0007669"/>
    <property type="project" value="TreeGrafter"/>
</dbReference>
<name>A0A1W6MLG1_9FLAO</name>
<dbReference type="GO" id="GO:0004045">
    <property type="term" value="F:peptidyl-tRNA hydrolase activity"/>
    <property type="evidence" value="ECO:0007669"/>
    <property type="project" value="TreeGrafter"/>
</dbReference>
<evidence type="ECO:0000259" key="2">
    <source>
        <dbReference type="Pfam" id="PF00472"/>
    </source>
</evidence>
<evidence type="ECO:0000313" key="4">
    <source>
        <dbReference type="Proteomes" id="UP000193431"/>
    </source>
</evidence>
<sequence length="134" mass="15330">MDRDQIQKEFHFKAVASSGAGGHHVNKVATKVQLYFDVLNSLAFAKAEHSRIIARLNNRLTNDGVLILSDQSSRSQATNKERVIQSLFALLEEARKPIKARKKTGIPKAVKRKRLEAKRRKSEKKNNRNYRYEG</sequence>
<dbReference type="Gene3D" id="3.30.160.20">
    <property type="match status" value="1"/>
</dbReference>
<dbReference type="InterPro" id="IPR000352">
    <property type="entry name" value="Pep_chain_release_fac_I"/>
</dbReference>
<organism evidence="3 4">
    <name type="scientific">Nonlabens spongiae</name>
    <dbReference type="NCBI Taxonomy" id="331648"/>
    <lineage>
        <taxon>Bacteria</taxon>
        <taxon>Pseudomonadati</taxon>
        <taxon>Bacteroidota</taxon>
        <taxon>Flavobacteriia</taxon>
        <taxon>Flavobacteriales</taxon>
        <taxon>Flavobacteriaceae</taxon>
        <taxon>Nonlabens</taxon>
    </lineage>
</organism>
<keyword evidence="4" id="KW-1185">Reference proteome</keyword>
<dbReference type="GO" id="GO:0003747">
    <property type="term" value="F:translation release factor activity"/>
    <property type="evidence" value="ECO:0007669"/>
    <property type="project" value="InterPro"/>
</dbReference>
<keyword evidence="3" id="KW-0378">Hydrolase</keyword>
<proteinExistence type="predicted"/>
<dbReference type="Proteomes" id="UP000193431">
    <property type="component" value="Chromosome"/>
</dbReference>
<dbReference type="GO" id="GO:0043022">
    <property type="term" value="F:ribosome binding"/>
    <property type="evidence" value="ECO:0007669"/>
    <property type="project" value="TreeGrafter"/>
</dbReference>
<dbReference type="STRING" id="331648.BST97_10820"/>
<gene>
    <name evidence="3" type="ORF">BST97_10820</name>
</gene>
<dbReference type="Pfam" id="PF00472">
    <property type="entry name" value="RF-1"/>
    <property type="match status" value="1"/>
</dbReference>
<feature type="compositionally biased region" description="Basic residues" evidence="1">
    <location>
        <begin position="101"/>
        <end position="123"/>
    </location>
</feature>
<dbReference type="AlphaFoldDB" id="A0A1W6MLG1"/>
<accession>A0A1W6MLG1</accession>
<dbReference type="PANTHER" id="PTHR47814:SF1">
    <property type="entry name" value="PEPTIDYL-TRNA HYDROLASE ARFB"/>
    <property type="match status" value="1"/>
</dbReference>
<protein>
    <submittedName>
        <fullName evidence="3">Aminoacyl-tRNA hydrolase</fullName>
    </submittedName>
</protein>
<dbReference type="NCBIfam" id="NF006718">
    <property type="entry name" value="PRK09256.1"/>
    <property type="match status" value="1"/>
</dbReference>
<feature type="region of interest" description="Disordered" evidence="1">
    <location>
        <begin position="101"/>
        <end position="134"/>
    </location>
</feature>
<feature type="domain" description="Prokaryotic-type class I peptide chain release factors" evidence="2">
    <location>
        <begin position="7"/>
        <end position="126"/>
    </location>
</feature>
<feature type="compositionally biased region" description="Basic and acidic residues" evidence="1">
    <location>
        <begin position="124"/>
        <end position="134"/>
    </location>
</feature>
<evidence type="ECO:0000313" key="3">
    <source>
        <dbReference type="EMBL" id="ARN78438.1"/>
    </source>
</evidence>
<evidence type="ECO:0000256" key="1">
    <source>
        <dbReference type="SAM" id="MobiDB-lite"/>
    </source>
</evidence>
<dbReference type="PANTHER" id="PTHR47814">
    <property type="entry name" value="PEPTIDYL-TRNA HYDROLASE ARFB"/>
    <property type="match status" value="1"/>
</dbReference>
<dbReference type="OrthoDB" id="9815709at2"/>